<organism evidence="2 3">
    <name type="scientific">Ketogulonicigenium robustum</name>
    <dbReference type="NCBI Taxonomy" id="92947"/>
    <lineage>
        <taxon>Bacteria</taxon>
        <taxon>Pseudomonadati</taxon>
        <taxon>Pseudomonadota</taxon>
        <taxon>Alphaproteobacteria</taxon>
        <taxon>Rhodobacterales</taxon>
        <taxon>Roseobacteraceae</taxon>
        <taxon>Ketogulonicigenium</taxon>
    </lineage>
</organism>
<keyword evidence="1" id="KW-0732">Signal</keyword>
<dbReference type="KEGG" id="kro:BVG79_00074"/>
<dbReference type="Proteomes" id="UP000242447">
    <property type="component" value="Chromosome"/>
</dbReference>
<accession>A0A1W6NW41</accession>
<evidence type="ECO:0000313" key="2">
    <source>
        <dbReference type="EMBL" id="ARO13434.1"/>
    </source>
</evidence>
<evidence type="ECO:0000256" key="1">
    <source>
        <dbReference type="SAM" id="SignalP"/>
    </source>
</evidence>
<feature type="chain" id="PRO_5012822992" evidence="1">
    <location>
        <begin position="21"/>
        <end position="209"/>
    </location>
</feature>
<dbReference type="AlphaFoldDB" id="A0A1W6NW41"/>
<protein>
    <submittedName>
        <fullName evidence="2">Uncharacterized protein</fullName>
    </submittedName>
</protein>
<sequence length="209" mass="21936">MKLHVFLCCMAALAGGGVEAVADVLPQGCTLSGWISPAVADGVPARALPDSGAAVLGVYPVSDNTPPAGREDPLVPVMVEVGAAQDGWFQIVAASDGDNDDARPLPPNTGWVPADSVRFAIQSARGYAQPDTSSAQLVDLGDDWATDLGAVDQVLSCAGDWVQIDYRQTLKRAANDALVDITPHTQTRAWFRGVCGNPMTTCDMRSVDR</sequence>
<gene>
    <name evidence="2" type="ORF">BVG79_00074</name>
</gene>
<reference evidence="2 3" key="1">
    <citation type="submission" date="2017-02" db="EMBL/GenBank/DDBJ databases">
        <title>Ketogulonicigenium robustum SPU B003 Genome sequencing and assembly.</title>
        <authorList>
            <person name="Li Y."/>
            <person name="Liu L."/>
            <person name="Wang C."/>
            <person name="Zhang M."/>
            <person name="Zhang T."/>
            <person name="Zhang Y."/>
        </authorList>
    </citation>
    <scope>NUCLEOTIDE SEQUENCE [LARGE SCALE GENOMIC DNA]</scope>
    <source>
        <strain evidence="2 3">SPU_B003</strain>
    </source>
</reference>
<proteinExistence type="predicted"/>
<dbReference type="EMBL" id="CP019937">
    <property type="protein sequence ID" value="ARO13434.1"/>
    <property type="molecule type" value="Genomic_DNA"/>
</dbReference>
<keyword evidence="3" id="KW-1185">Reference proteome</keyword>
<evidence type="ECO:0000313" key="3">
    <source>
        <dbReference type="Proteomes" id="UP000242447"/>
    </source>
</evidence>
<feature type="signal peptide" evidence="1">
    <location>
        <begin position="1"/>
        <end position="20"/>
    </location>
</feature>
<name>A0A1W6NW41_9RHOB</name>